<keyword evidence="5" id="KW-1185">Reference proteome</keyword>
<evidence type="ECO:0000259" key="3">
    <source>
        <dbReference type="Pfam" id="PF02558"/>
    </source>
</evidence>
<dbReference type="Gene3D" id="1.10.1040.10">
    <property type="entry name" value="N-(1-d-carboxylethyl)-l-norvaline Dehydrogenase, domain 2"/>
    <property type="match status" value="1"/>
</dbReference>
<reference evidence="4 5" key="1">
    <citation type="submission" date="2021-01" db="EMBL/GenBank/DDBJ databases">
        <title>Whole genome shotgun sequence of Planotetraspora kaengkrachanensis NBRC 104272.</title>
        <authorList>
            <person name="Komaki H."/>
            <person name="Tamura T."/>
        </authorList>
    </citation>
    <scope>NUCLEOTIDE SEQUENCE [LARGE SCALE GENOMIC DNA]</scope>
    <source>
        <strain evidence="4 5">NBRC 104272</strain>
    </source>
</reference>
<evidence type="ECO:0000313" key="5">
    <source>
        <dbReference type="Proteomes" id="UP000630097"/>
    </source>
</evidence>
<dbReference type="InterPro" id="IPR023631">
    <property type="entry name" value="Amidase_dom"/>
</dbReference>
<gene>
    <name evidence="4" type="ORF">Pka01_61650</name>
</gene>
<dbReference type="InterPro" id="IPR036928">
    <property type="entry name" value="AS_sf"/>
</dbReference>
<feature type="domain" description="Ketopantoate reductase N-terminal" evidence="3">
    <location>
        <begin position="4"/>
        <end position="150"/>
    </location>
</feature>
<dbReference type="SUPFAM" id="SSF75304">
    <property type="entry name" value="Amidase signature (AS) enzymes"/>
    <property type="match status" value="1"/>
</dbReference>
<dbReference type="InterPro" id="IPR013332">
    <property type="entry name" value="KPR_N"/>
</dbReference>
<dbReference type="PANTHER" id="PTHR11895:SF7">
    <property type="entry name" value="GLUTAMYL-TRNA(GLN) AMIDOTRANSFERASE SUBUNIT A, MITOCHONDRIAL"/>
    <property type="match status" value="1"/>
</dbReference>
<protein>
    <recommendedName>
        <fullName evidence="6">2-dehydropantoate 2-reductase</fullName>
    </recommendedName>
</protein>
<proteinExistence type="inferred from homology"/>
<dbReference type="RefSeq" id="WP_203886355.1">
    <property type="nucleotide sequence ID" value="NZ_BAABHH010000002.1"/>
</dbReference>
<name>A0A8J3VA76_9ACTN</name>
<dbReference type="EMBL" id="BONV01000035">
    <property type="protein sequence ID" value="GIG83038.1"/>
    <property type="molecule type" value="Genomic_DNA"/>
</dbReference>
<dbReference type="Gene3D" id="3.40.50.720">
    <property type="entry name" value="NAD(P)-binding Rossmann-like Domain"/>
    <property type="match status" value="1"/>
</dbReference>
<evidence type="ECO:0008006" key="6">
    <source>
        <dbReference type="Google" id="ProtNLM"/>
    </source>
</evidence>
<evidence type="ECO:0000256" key="1">
    <source>
        <dbReference type="ARBA" id="ARBA00009199"/>
    </source>
</evidence>
<dbReference type="AlphaFoldDB" id="A0A8J3VA76"/>
<dbReference type="GO" id="GO:0003871">
    <property type="term" value="F:5-methyltetrahydropteroyltriglutamate-homocysteine S-methyltransferase activity"/>
    <property type="evidence" value="ECO:0007669"/>
    <property type="project" value="InterPro"/>
</dbReference>
<dbReference type="GO" id="GO:0008270">
    <property type="term" value="F:zinc ion binding"/>
    <property type="evidence" value="ECO:0007669"/>
    <property type="project" value="InterPro"/>
</dbReference>
<comment type="similarity">
    <text evidence="1">Belongs to the amidase family.</text>
</comment>
<evidence type="ECO:0000259" key="2">
    <source>
        <dbReference type="Pfam" id="PF01425"/>
    </source>
</evidence>
<dbReference type="PANTHER" id="PTHR11895">
    <property type="entry name" value="TRANSAMIDASE"/>
    <property type="match status" value="1"/>
</dbReference>
<sequence length="713" mass="74409">MQLTIIGAGAIGGTIGAHLIRAGHDVLFCDADPAHVEAINRDGLSIEGPVENFTVTAHAVTPDDLPDRLDRVAIAVKSHHTEQAAELLRGRLAPDGYLVSFQNGLTADMLSAVVGVERLIVSFVNFGADVLGPGRIMQGNVGTFRVGELSGEITPRLRELVDALPYAEATGNIMGFLWGKEAYGAMLYAGAVSDLSIADSLEDPRWRPLMLAVAREVLAQAPVEPEGFDGFEPADLEGSLARLVAFNRGSAKSHSGIYRDLMVRKRKTEVDDLLRDLAGPLTTYAGQIIKAIERGERTCEVANLDLLAAYERAERLGRPLNAVVELFHAPARAAGGPLHGVQIAVKDLIDIAGHPRGNGNPEAMRGRPAPADAPVVASLRAAGADVFAATSLLEYAAGAVHPGVPEAMNPFNPRRTAGGSSGGSAALVGVGACAVALGTDTGGSIRIPAHYCATVGFKPSHGALPLDGVQALSPTLDHVGLLARDIATTVAVFSALTGDTPAELTKTTLRVGVLRGQLERAEFEPDVAAAVRDAIESLRNAGCTIVEVDGSAFDELEKTFSDILLFEAWQVHGDRVTTSPGHYGPETLRLLRSGSAVSEDDYRAAMAARERLLPAAAEVYTGVDVLLTPAAPFVAPVTTPPVDTPQGAAEGLFTAVHNLTGAPALVLPCGWSADGLPIGLQLSSPLGTDMDLLAVAAHVESTLAVDARTPALH</sequence>
<dbReference type="Proteomes" id="UP000630097">
    <property type="component" value="Unassembled WGS sequence"/>
</dbReference>
<dbReference type="Pfam" id="PF01425">
    <property type="entry name" value="Amidase"/>
    <property type="match status" value="1"/>
</dbReference>
<dbReference type="SUPFAM" id="SSF51735">
    <property type="entry name" value="NAD(P)-binding Rossmann-fold domains"/>
    <property type="match status" value="1"/>
</dbReference>
<dbReference type="GO" id="GO:0009086">
    <property type="term" value="P:methionine biosynthetic process"/>
    <property type="evidence" value="ECO:0007669"/>
    <property type="project" value="InterPro"/>
</dbReference>
<organism evidence="4 5">
    <name type="scientific">Planotetraspora kaengkrachanensis</name>
    <dbReference type="NCBI Taxonomy" id="575193"/>
    <lineage>
        <taxon>Bacteria</taxon>
        <taxon>Bacillati</taxon>
        <taxon>Actinomycetota</taxon>
        <taxon>Actinomycetes</taxon>
        <taxon>Streptosporangiales</taxon>
        <taxon>Streptosporangiaceae</taxon>
        <taxon>Planotetraspora</taxon>
    </lineage>
</organism>
<dbReference type="PROSITE" id="PS00571">
    <property type="entry name" value="AMIDASES"/>
    <property type="match status" value="1"/>
</dbReference>
<evidence type="ECO:0000313" key="4">
    <source>
        <dbReference type="EMBL" id="GIG83038.1"/>
    </source>
</evidence>
<dbReference type="Pfam" id="PF02558">
    <property type="entry name" value="ApbA"/>
    <property type="match status" value="1"/>
</dbReference>
<dbReference type="InterPro" id="IPR036291">
    <property type="entry name" value="NAD(P)-bd_dom_sf"/>
</dbReference>
<dbReference type="Gene3D" id="3.90.1300.10">
    <property type="entry name" value="Amidase signature (AS) domain"/>
    <property type="match status" value="1"/>
</dbReference>
<feature type="domain" description="Amidase" evidence="2">
    <location>
        <begin position="332"/>
        <end position="693"/>
    </location>
</feature>
<dbReference type="InterPro" id="IPR020556">
    <property type="entry name" value="Amidase_CS"/>
</dbReference>
<accession>A0A8J3VA76</accession>
<dbReference type="InterPro" id="IPR000120">
    <property type="entry name" value="Amidase"/>
</dbReference>
<dbReference type="InterPro" id="IPR013328">
    <property type="entry name" value="6PGD_dom2"/>
</dbReference>
<comment type="caution">
    <text evidence="4">The sequence shown here is derived from an EMBL/GenBank/DDBJ whole genome shotgun (WGS) entry which is preliminary data.</text>
</comment>